<dbReference type="Proteomes" id="UP001596379">
    <property type="component" value="Unassembled WGS sequence"/>
</dbReference>
<comment type="caution">
    <text evidence="1">The sequence shown here is derived from an EMBL/GenBank/DDBJ whole genome shotgun (WGS) entry which is preliminary data.</text>
</comment>
<accession>A0ABW2J7T4</accession>
<gene>
    <name evidence="1" type="ORF">ACFQO0_14105</name>
</gene>
<reference evidence="2" key="1">
    <citation type="journal article" date="2019" name="Int. J. Syst. Evol. Microbiol.">
        <title>The Global Catalogue of Microorganisms (GCM) 10K type strain sequencing project: providing services to taxonomists for standard genome sequencing and annotation.</title>
        <authorList>
            <consortium name="The Broad Institute Genomics Platform"/>
            <consortium name="The Broad Institute Genome Sequencing Center for Infectious Disease"/>
            <person name="Wu L."/>
            <person name="Ma J."/>
        </authorList>
    </citation>
    <scope>NUCLEOTIDE SEQUENCE [LARGE SCALE GENOMIC DNA]</scope>
    <source>
        <strain evidence="2">CCUG 36956</strain>
    </source>
</reference>
<evidence type="ECO:0000313" key="2">
    <source>
        <dbReference type="Proteomes" id="UP001596379"/>
    </source>
</evidence>
<proteinExistence type="predicted"/>
<keyword evidence="2" id="KW-1185">Reference proteome</keyword>
<evidence type="ECO:0000313" key="1">
    <source>
        <dbReference type="EMBL" id="MFC7299573.1"/>
    </source>
</evidence>
<sequence>MTDQTSLSLPEIRTFTSIEEIRTLADFEENAPLTAENYNRIFGDYHLAEKARCCVQKDNGNLCEEPHNHGWIARRIDGKLTLVGSDCGVKKFGADRRLLNDLNHYRNEKQRKARVASLVEAISSKGTHIEALSKMRLDVKTLESRILQVAAQFGPLLQRRLKDMVRTRRYEVVIKVTKRREYIDPKGEKSYENSSFQHVLGSLAGLELTTAGAFAAIYEAINDIVRAYQQAENLMTEPDLRRKSKDVNNVAGRLQRFGAVVQAGQRLIDLERSFLENDFFLFCFLTGDMTERVNAAKLAMGRAKAEKMAPAEWLSRREAIIRQQLQADNISVQ</sequence>
<dbReference type="EMBL" id="JBHTCC010000003">
    <property type="protein sequence ID" value="MFC7299573.1"/>
    <property type="molecule type" value="Genomic_DNA"/>
</dbReference>
<dbReference type="RefSeq" id="WP_382235701.1">
    <property type="nucleotide sequence ID" value="NZ_JBHTCC010000003.1"/>
</dbReference>
<protein>
    <submittedName>
        <fullName evidence="1">Uncharacterized protein</fullName>
    </submittedName>
</protein>
<organism evidence="1 2">
    <name type="scientific">Herminiimonas aquatilis</name>
    <dbReference type="NCBI Taxonomy" id="345342"/>
    <lineage>
        <taxon>Bacteria</taxon>
        <taxon>Pseudomonadati</taxon>
        <taxon>Pseudomonadota</taxon>
        <taxon>Betaproteobacteria</taxon>
        <taxon>Burkholderiales</taxon>
        <taxon>Oxalobacteraceae</taxon>
        <taxon>Herminiimonas</taxon>
    </lineage>
</organism>
<name>A0ABW2J7T4_9BURK</name>